<dbReference type="AlphaFoldDB" id="A0A194V6X1"/>
<accession>A0A194V6X1</accession>
<evidence type="ECO:0000313" key="2">
    <source>
        <dbReference type="EMBL" id="KUI59675.1"/>
    </source>
</evidence>
<dbReference type="Proteomes" id="UP000078576">
    <property type="component" value="Unassembled WGS sequence"/>
</dbReference>
<reference evidence="3" key="1">
    <citation type="submission" date="2014-12" db="EMBL/GenBank/DDBJ databases">
        <title>Genome Sequence of Valsa Canker Pathogens Uncovers a Specific Adaption of Colonization on Woody Bark.</title>
        <authorList>
            <person name="Yin Z."/>
            <person name="Liu H."/>
            <person name="Gao X."/>
            <person name="Li Z."/>
            <person name="Song N."/>
            <person name="Ke X."/>
            <person name="Dai Q."/>
            <person name="Wu Y."/>
            <person name="Sun Y."/>
            <person name="Xu J.-R."/>
            <person name="Kang Z.K."/>
            <person name="Wang L."/>
            <person name="Huang L."/>
        </authorList>
    </citation>
    <scope>NUCLEOTIDE SEQUENCE [LARGE SCALE GENOMIC DNA]</scope>
    <source>
        <strain evidence="3">SXYL134</strain>
    </source>
</reference>
<evidence type="ECO:0000313" key="3">
    <source>
        <dbReference type="Proteomes" id="UP000078576"/>
    </source>
</evidence>
<feature type="transmembrane region" description="Helical" evidence="1">
    <location>
        <begin position="579"/>
        <end position="603"/>
    </location>
</feature>
<evidence type="ECO:0000256" key="1">
    <source>
        <dbReference type="SAM" id="Phobius"/>
    </source>
</evidence>
<sequence length="635" mass="71006">MENPSDKQAHNNSDKSEAKSLWILSFYIILLIVPWLVDSVFTYRFFYTAAYNQRNGLPQSVSALNPDGWIRASTVLNKIQALLAIPVVSGLLAQAAVVYSQQRFPDQKLSMRQLLALADRSWADVPGFWRALDGGVGSRLVWLGGLLILIILVLPPLQSLLAGTETPQVNTCHDGFYGCHNWYHAGLDPEPRAIQYLPSIIPVQRVSGKIISVNQYNKQPHLWPEQWERSRYEGSDTLSGYFDNDGTYYVSSLPRGTNTGVLRQLSIRMSSTTECANVSLVEFPATCSGKRPFTSNFSLNGQEVRICAPGAYDETPWTLSRDRQDITEELWIDMVVPNYTAPNFTLHCTTNTTRGYFEIPNVHTNNKPGPLLESWPSVEEMEKDWNDVIGMNGANVAPTVMDNFTENGHGVYLWEPPVSTFQGPYDDTPIAPGPLMISTLAMFGNNSWWYAARENSNMETITRAIHSICQSGNIPFTAFTETNGFPVAAEKCIDITWAWLHGNESEGYIEKNYQKDIYRIVGNWVGSFSELEVATDVLQTATYFANEAVLTAIADLTYYGSKSIYASEGSYIIRPYKHLSGLVVITVLVCLQLAALMYVAWYVHSMPVWTDKLDAFAMRNGAYGTGIIITEQVES</sequence>
<feature type="transmembrane region" description="Helical" evidence="1">
    <location>
        <begin position="79"/>
        <end position="99"/>
    </location>
</feature>
<proteinExistence type="predicted"/>
<dbReference type="EMBL" id="KN714734">
    <property type="protein sequence ID" value="KUI59675.1"/>
    <property type="molecule type" value="Genomic_DNA"/>
</dbReference>
<keyword evidence="1" id="KW-1133">Transmembrane helix</keyword>
<keyword evidence="1" id="KW-0472">Membrane</keyword>
<keyword evidence="1" id="KW-0812">Transmembrane</keyword>
<dbReference type="OrthoDB" id="5381672at2759"/>
<protein>
    <submittedName>
        <fullName evidence="2">Uncharacterized protein</fullName>
    </submittedName>
</protein>
<name>A0A194V6X1_CYTMA</name>
<feature type="transmembrane region" description="Helical" evidence="1">
    <location>
        <begin position="140"/>
        <end position="157"/>
    </location>
</feature>
<gene>
    <name evidence="2" type="ORF">VP1G_06892</name>
</gene>
<keyword evidence="3" id="KW-1185">Reference proteome</keyword>
<feature type="transmembrane region" description="Helical" evidence="1">
    <location>
        <begin position="21"/>
        <end position="37"/>
    </location>
</feature>
<organism evidence="2 3">
    <name type="scientific">Cytospora mali</name>
    <name type="common">Apple Valsa canker fungus</name>
    <name type="synonym">Valsa mali</name>
    <dbReference type="NCBI Taxonomy" id="578113"/>
    <lineage>
        <taxon>Eukaryota</taxon>
        <taxon>Fungi</taxon>
        <taxon>Dikarya</taxon>
        <taxon>Ascomycota</taxon>
        <taxon>Pezizomycotina</taxon>
        <taxon>Sordariomycetes</taxon>
        <taxon>Sordariomycetidae</taxon>
        <taxon>Diaporthales</taxon>
        <taxon>Cytosporaceae</taxon>
        <taxon>Cytospora</taxon>
    </lineage>
</organism>